<keyword evidence="2" id="KW-1185">Reference proteome</keyword>
<reference evidence="2" key="1">
    <citation type="journal article" date="2011" name="Nat. Commun.">
        <title>Effector diversification within compartments of the Leptosphaeria maculans genome affected by Repeat-Induced Point mutations.</title>
        <authorList>
            <person name="Rouxel T."/>
            <person name="Grandaubert J."/>
            <person name="Hane J.K."/>
            <person name="Hoede C."/>
            <person name="van de Wouw A.P."/>
            <person name="Couloux A."/>
            <person name="Dominguez V."/>
            <person name="Anthouard V."/>
            <person name="Bally P."/>
            <person name="Bourras S."/>
            <person name="Cozijnsen A.J."/>
            <person name="Ciuffetti L.M."/>
            <person name="Degrave A."/>
            <person name="Dilmaghani A."/>
            <person name="Duret L."/>
            <person name="Fudal I."/>
            <person name="Goodwin S.B."/>
            <person name="Gout L."/>
            <person name="Glaser N."/>
            <person name="Linglin J."/>
            <person name="Kema G.H.J."/>
            <person name="Lapalu N."/>
            <person name="Lawrence C.B."/>
            <person name="May K."/>
            <person name="Meyer M."/>
            <person name="Ollivier B."/>
            <person name="Poulain J."/>
            <person name="Schoch C.L."/>
            <person name="Simon A."/>
            <person name="Spatafora J.W."/>
            <person name="Stachowiak A."/>
            <person name="Turgeon B.G."/>
            <person name="Tyler B.M."/>
            <person name="Vincent D."/>
            <person name="Weissenbach J."/>
            <person name="Amselem J."/>
            <person name="Quesneville H."/>
            <person name="Oliver R.P."/>
            <person name="Wincker P."/>
            <person name="Balesdent M.-H."/>
            <person name="Howlett B.J."/>
        </authorList>
    </citation>
    <scope>NUCLEOTIDE SEQUENCE [LARGE SCALE GENOMIC DNA]</scope>
    <source>
        <strain evidence="2">JN3 / isolate v23.1.3 / race Av1-4-5-6-7-8</strain>
    </source>
</reference>
<evidence type="ECO:0000313" key="2">
    <source>
        <dbReference type="Proteomes" id="UP000002668"/>
    </source>
</evidence>
<dbReference type="InParanoid" id="E4ZGG2"/>
<dbReference type="VEuPathDB" id="FungiDB:LEMA_P065080.1"/>
<name>E4ZGG2_LEPMJ</name>
<proteinExistence type="predicted"/>
<protein>
    <submittedName>
        <fullName evidence="1">Uncharacterized protein</fullName>
    </submittedName>
</protein>
<dbReference type="EMBL" id="FP929064">
    <property type="protein sequence ID" value="CBX90382.1"/>
    <property type="molecule type" value="Genomic_DNA"/>
</dbReference>
<evidence type="ECO:0000313" key="1">
    <source>
        <dbReference type="EMBL" id="CBX90382.1"/>
    </source>
</evidence>
<dbReference type="HOGENOM" id="CLU_690922_0_0_1"/>
<gene>
    <name evidence="1" type="ORF">LEMA_P065080.1</name>
</gene>
<sequence length="399" mass="43626">MHTSPTGSMSSFGRSPLSAVSGSQAMDVSLALESRPQSLLCKVETLIETASSRKIGFDFVPRTNYARCTWLLLSPGSLAHRRKKKCRDHHNFRPCPLASSASSNLPFFLLAWQPKLPRPSPDLVQIPTGAQLSPPSSCVPSQAMYAVRYAISQQETPTAPVPSLFDRGRARVTTQHLLRHELRDAAFLTNRRHSTPRSRPSFPILLKHRHGTDICRHPTSTCRSLVCQKRAVRTWTLSPATWVQFCNPGLDSLLRNHGSSAAVSLAQIIPWQRPSGSLPAVATVEQSSQNGSTRCSTYGSLDPRPVTPRCAFPRGFHSPEFGLGLQCSVLSIVVTSSLETSTIWTVDLPLNILKRAYPEYIDLSFDATANATGPVSTTPWSTLTPTAAEHELTSCGTFA</sequence>
<dbReference type="Proteomes" id="UP000002668">
    <property type="component" value="Genome"/>
</dbReference>
<dbReference type="AlphaFoldDB" id="E4ZGG2"/>
<accession>E4ZGG2</accession>
<organism evidence="1 2">
    <name type="scientific">Leptosphaeria maculans (strain JN3 / isolate v23.1.3 / race Av1-4-5-6-7-8)</name>
    <name type="common">Blackleg fungus</name>
    <name type="synonym">Phoma lingam</name>
    <dbReference type="NCBI Taxonomy" id="985895"/>
    <lineage>
        <taxon>Eukaryota</taxon>
        <taxon>Fungi</taxon>
        <taxon>Dikarya</taxon>
        <taxon>Ascomycota</taxon>
        <taxon>Pezizomycotina</taxon>
        <taxon>Dothideomycetes</taxon>
        <taxon>Pleosporomycetidae</taxon>
        <taxon>Pleosporales</taxon>
        <taxon>Pleosporineae</taxon>
        <taxon>Leptosphaeriaceae</taxon>
        <taxon>Plenodomus</taxon>
        <taxon>Plenodomus lingam/Leptosphaeria maculans species complex</taxon>
    </lineage>
</organism>